<sequence length="125" mass="14574">MQITRSQQNNRLKGRLSGTASDMCHMYNSIRKCQEMERDGNPLSCSSLRWDRLVPLPFALRQRSSLSGSWFSSWYRSSMLWHMRVTFFSMAFNSLRLSFMALAKKLALTLSSKAFMIRFDHSSMT</sequence>
<proteinExistence type="predicted"/>
<organism evidence="1 2">
    <name type="scientific">Mya arenaria</name>
    <name type="common">Soft-shell clam</name>
    <dbReference type="NCBI Taxonomy" id="6604"/>
    <lineage>
        <taxon>Eukaryota</taxon>
        <taxon>Metazoa</taxon>
        <taxon>Spiralia</taxon>
        <taxon>Lophotrochozoa</taxon>
        <taxon>Mollusca</taxon>
        <taxon>Bivalvia</taxon>
        <taxon>Autobranchia</taxon>
        <taxon>Heteroconchia</taxon>
        <taxon>Euheterodonta</taxon>
        <taxon>Imparidentia</taxon>
        <taxon>Neoheterodontei</taxon>
        <taxon>Myida</taxon>
        <taxon>Myoidea</taxon>
        <taxon>Myidae</taxon>
        <taxon>Mya</taxon>
    </lineage>
</organism>
<protein>
    <submittedName>
        <fullName evidence="1">Uncharacterized protein</fullName>
    </submittedName>
</protein>
<gene>
    <name evidence="1" type="ORF">MAR_018696</name>
</gene>
<name>A0ABY7EJA7_MYAAR</name>
<reference evidence="1" key="1">
    <citation type="submission" date="2022-11" db="EMBL/GenBank/DDBJ databases">
        <title>Centuries of genome instability and evolution in soft-shell clam transmissible cancer (bioRxiv).</title>
        <authorList>
            <person name="Hart S.F.M."/>
            <person name="Yonemitsu M.A."/>
            <person name="Giersch R.M."/>
            <person name="Beal B.F."/>
            <person name="Arriagada G."/>
            <person name="Davis B.W."/>
            <person name="Ostrander E.A."/>
            <person name="Goff S.P."/>
            <person name="Metzger M.J."/>
        </authorList>
    </citation>
    <scope>NUCLEOTIDE SEQUENCE</scope>
    <source>
        <strain evidence="1">MELC-2E11</strain>
        <tissue evidence="1">Siphon/mantle</tissue>
    </source>
</reference>
<dbReference type="EMBL" id="CP111017">
    <property type="protein sequence ID" value="WAR08738.1"/>
    <property type="molecule type" value="Genomic_DNA"/>
</dbReference>
<evidence type="ECO:0000313" key="1">
    <source>
        <dbReference type="EMBL" id="WAR08738.1"/>
    </source>
</evidence>
<keyword evidence="2" id="KW-1185">Reference proteome</keyword>
<dbReference type="Proteomes" id="UP001164746">
    <property type="component" value="Chromosome 6"/>
</dbReference>
<evidence type="ECO:0000313" key="2">
    <source>
        <dbReference type="Proteomes" id="UP001164746"/>
    </source>
</evidence>
<accession>A0ABY7EJA7</accession>